<dbReference type="RefSeq" id="WP_380187061.1">
    <property type="nucleotide sequence ID" value="NZ_JBHTBQ010000011.1"/>
</dbReference>
<dbReference type="EMBL" id="JBHTBQ010000011">
    <property type="protein sequence ID" value="MFC7419528.1"/>
    <property type="molecule type" value="Genomic_DNA"/>
</dbReference>
<sequence>MFFNQNDGVIRQSSQLKQNQREMVLWLACDDFASIAEVQETATQWLWIYNNERPHMGLGGITAKQKLALHA</sequence>
<dbReference type="Pfam" id="PF13683">
    <property type="entry name" value="rve_3"/>
    <property type="match status" value="1"/>
</dbReference>
<feature type="domain" description="Integrase catalytic" evidence="1">
    <location>
        <begin position="26"/>
        <end position="62"/>
    </location>
</feature>
<comment type="caution">
    <text evidence="2">The sequence shown here is derived from an EMBL/GenBank/DDBJ whole genome shotgun (WGS) entry which is preliminary data.</text>
</comment>
<accession>A0ABW2QVM7</accession>
<gene>
    <name evidence="2" type="ORF">ACFQNF_06510</name>
</gene>
<evidence type="ECO:0000259" key="1">
    <source>
        <dbReference type="Pfam" id="PF13683"/>
    </source>
</evidence>
<proteinExistence type="predicted"/>
<name>A0ABW2QVM7_9NEIS</name>
<keyword evidence="3" id="KW-1185">Reference proteome</keyword>
<evidence type="ECO:0000313" key="2">
    <source>
        <dbReference type="EMBL" id="MFC7419528.1"/>
    </source>
</evidence>
<protein>
    <submittedName>
        <fullName evidence="2">Integrase core domain-containing protein</fullName>
    </submittedName>
</protein>
<reference evidence="3" key="1">
    <citation type="journal article" date="2019" name="Int. J. Syst. Evol. Microbiol.">
        <title>The Global Catalogue of Microorganisms (GCM) 10K type strain sequencing project: providing services to taxonomists for standard genome sequencing and annotation.</title>
        <authorList>
            <consortium name="The Broad Institute Genomics Platform"/>
            <consortium name="The Broad Institute Genome Sequencing Center for Infectious Disease"/>
            <person name="Wu L."/>
            <person name="Ma J."/>
        </authorList>
    </citation>
    <scope>NUCLEOTIDE SEQUENCE [LARGE SCALE GENOMIC DNA]</scope>
    <source>
        <strain evidence="3">CCUG 62945</strain>
    </source>
</reference>
<organism evidence="2 3">
    <name type="scientific">Iodobacter arcticus</name>
    <dbReference type="NCBI Taxonomy" id="590593"/>
    <lineage>
        <taxon>Bacteria</taxon>
        <taxon>Pseudomonadati</taxon>
        <taxon>Pseudomonadota</taxon>
        <taxon>Betaproteobacteria</taxon>
        <taxon>Neisseriales</taxon>
        <taxon>Chitinibacteraceae</taxon>
        <taxon>Iodobacter</taxon>
    </lineage>
</organism>
<dbReference type="Proteomes" id="UP001596473">
    <property type="component" value="Unassembled WGS sequence"/>
</dbReference>
<dbReference type="InterPro" id="IPR001584">
    <property type="entry name" value="Integrase_cat-core"/>
</dbReference>
<evidence type="ECO:0000313" key="3">
    <source>
        <dbReference type="Proteomes" id="UP001596473"/>
    </source>
</evidence>